<keyword evidence="6" id="KW-1185">Reference proteome</keyword>
<dbReference type="PANTHER" id="PTHR24180:SF45">
    <property type="entry name" value="POLY [ADP-RIBOSE] POLYMERASE TANKYRASE"/>
    <property type="match status" value="1"/>
</dbReference>
<evidence type="ECO:0000313" key="4">
    <source>
        <dbReference type="EMBL" id="CDH54877.1"/>
    </source>
</evidence>
<dbReference type="Gene3D" id="1.25.40.20">
    <property type="entry name" value="Ankyrin repeat-containing domain"/>
    <property type="match status" value="2"/>
</dbReference>
<evidence type="ECO:0000313" key="6">
    <source>
        <dbReference type="Proteomes" id="UP000027586"/>
    </source>
</evidence>
<sequence length="522" mass="57623">MMTTTLKASTAPHIHTANGQCNSTSCNSPHRLWRTLQTIIQTDAKDEFLSLCKRTPTDILVRVLLTSRIANDPAMYSPSQKSRVVQFPRQVRPEAVRKFGKSATDLNAMQLALIDVDKNNNNNGQMAMMILNFLREHATSMECHQFVNHIWGQGNTTLHLACFWNLPRLVRLLLDMDNSGAAILNRKNARSISPRDCCSSPSVLALLTPNKRSTRASVPTVTTAPINTAKAATNFCATSTLPSPPPTPTGTTGRPSMLLKKATEKRGFLAYGTTPSPTVVAAVQTEYFQQQQKPVTPPSSPTSTTTESKFVPMTFSSSTSSSSFSSLSSTEGKDDHCWTPPPSPIAGHPWSPAPSPVSTSIDEVHLPETRPSCFPANPIKQPVIKQVRFDPHVTLIDACIRGDLQELKHYCDRQDRIAGVGGIRNRSLLQVALMRGHEHLVHYLADHVDVNHQDSDGWTALHYAAALGLWRSFEFLASLPDINVNVRAHDGLMIHECVDTQYAQRKCRSIIERCRRPIAQKA</sequence>
<feature type="region of interest" description="Disordered" evidence="3">
    <location>
        <begin position="236"/>
        <end position="256"/>
    </location>
</feature>
<feature type="region of interest" description="Disordered" evidence="3">
    <location>
        <begin position="313"/>
        <end position="361"/>
    </location>
</feature>
<reference evidence="4 6" key="1">
    <citation type="submission" date="2013-08" db="EMBL/GenBank/DDBJ databases">
        <title>Gene expansion shapes genome architecture in the human pathogen Lichtheimia corymbifera: an evolutionary genomics analysis in the ancient terrestrial Mucorales (Mucoromycotina).</title>
        <authorList>
            <person name="Schwartze V.U."/>
            <person name="Winter S."/>
            <person name="Shelest E."/>
            <person name="Marcet-Houben M."/>
            <person name="Horn F."/>
            <person name="Wehner S."/>
            <person name="Hoffmann K."/>
            <person name="Riege K."/>
            <person name="Sammeth M."/>
            <person name="Nowrousian M."/>
            <person name="Valiante V."/>
            <person name="Linde J."/>
            <person name="Jacobsen I.D."/>
            <person name="Marz M."/>
            <person name="Brakhage A.A."/>
            <person name="Gabaldon T."/>
            <person name="Bocker S."/>
            <person name="Voigt K."/>
        </authorList>
    </citation>
    <scope>NUCLEOTIDE SEQUENCE [LARGE SCALE GENOMIC DNA]</scope>
    <source>
        <strain evidence="4">FSU 9682</strain>
        <strain evidence="6">JMRC:FSU:9682</strain>
    </source>
</reference>
<organism evidence="4 6">
    <name type="scientific">Lichtheimia corymbifera JMRC:FSU:9682</name>
    <dbReference type="NCBI Taxonomy" id="1263082"/>
    <lineage>
        <taxon>Eukaryota</taxon>
        <taxon>Fungi</taxon>
        <taxon>Fungi incertae sedis</taxon>
        <taxon>Mucoromycota</taxon>
        <taxon>Mucoromycotina</taxon>
        <taxon>Mucoromycetes</taxon>
        <taxon>Mucorales</taxon>
        <taxon>Lichtheimiaceae</taxon>
        <taxon>Lichtheimia</taxon>
    </lineage>
</organism>
<dbReference type="InterPro" id="IPR036770">
    <property type="entry name" value="Ankyrin_rpt-contain_sf"/>
</dbReference>
<dbReference type="SUPFAM" id="SSF48403">
    <property type="entry name" value="Ankyrin repeat"/>
    <property type="match status" value="1"/>
</dbReference>
<gene>
    <name evidence="4" type="ORF">LCOR_06090.1</name>
    <name evidence="5" type="ORF">LCOR_10421.1</name>
</gene>
<dbReference type="AlphaFoldDB" id="A0A068RZ43"/>
<dbReference type="Pfam" id="PF12796">
    <property type="entry name" value="Ank_2"/>
    <property type="match status" value="1"/>
</dbReference>
<dbReference type="InterPro" id="IPR051637">
    <property type="entry name" value="Ank_repeat_dom-contain_49"/>
</dbReference>
<dbReference type="EMBL" id="CBTN010000026">
    <property type="protein sequence ID" value="CDH54877.1"/>
    <property type="molecule type" value="Genomic_DNA"/>
</dbReference>
<accession>A0A068RZ43</accession>
<evidence type="ECO:0000256" key="3">
    <source>
        <dbReference type="SAM" id="MobiDB-lite"/>
    </source>
</evidence>
<keyword evidence="2" id="KW-0040">ANK repeat</keyword>
<evidence type="ECO:0000256" key="2">
    <source>
        <dbReference type="ARBA" id="ARBA00023043"/>
    </source>
</evidence>
<protein>
    <submittedName>
        <fullName evidence="4">Uncharacterized protein</fullName>
    </submittedName>
</protein>
<keyword evidence="1" id="KW-0677">Repeat</keyword>
<dbReference type="PANTHER" id="PTHR24180">
    <property type="entry name" value="CYCLIN-DEPENDENT KINASE INHIBITOR 2C-RELATED"/>
    <property type="match status" value="1"/>
</dbReference>
<evidence type="ECO:0000256" key="1">
    <source>
        <dbReference type="ARBA" id="ARBA00022737"/>
    </source>
</evidence>
<dbReference type="STRING" id="1263082.A0A068RZ43"/>
<evidence type="ECO:0000313" key="5">
    <source>
        <dbReference type="EMBL" id="CDH59614.1"/>
    </source>
</evidence>
<name>A0A068RZ43_9FUNG</name>
<dbReference type="VEuPathDB" id="FungiDB:LCOR_06090.1"/>
<dbReference type="VEuPathDB" id="FungiDB:LCOR_10421.1"/>
<proteinExistence type="predicted"/>
<dbReference type="EMBL" id="CBTN010000072">
    <property type="protein sequence ID" value="CDH59614.1"/>
    <property type="molecule type" value="Genomic_DNA"/>
</dbReference>
<dbReference type="SMART" id="SM00248">
    <property type="entry name" value="ANK"/>
    <property type="match status" value="3"/>
</dbReference>
<dbReference type="Pfam" id="PF00023">
    <property type="entry name" value="Ank"/>
    <property type="match status" value="1"/>
</dbReference>
<dbReference type="OrthoDB" id="428895at2759"/>
<dbReference type="InterPro" id="IPR002110">
    <property type="entry name" value="Ankyrin_rpt"/>
</dbReference>
<feature type="compositionally biased region" description="Low complexity" evidence="3">
    <location>
        <begin position="313"/>
        <end position="330"/>
    </location>
</feature>
<dbReference type="Proteomes" id="UP000027586">
    <property type="component" value="Unassembled WGS sequence"/>
</dbReference>
<comment type="caution">
    <text evidence="4">The sequence shown here is derived from an EMBL/GenBank/DDBJ whole genome shotgun (WGS) entry which is preliminary data.</text>
</comment>